<organism evidence="3 4">
    <name type="scientific">Acaromyces ingoldii</name>
    <dbReference type="NCBI Taxonomy" id="215250"/>
    <lineage>
        <taxon>Eukaryota</taxon>
        <taxon>Fungi</taxon>
        <taxon>Dikarya</taxon>
        <taxon>Basidiomycota</taxon>
        <taxon>Ustilaginomycotina</taxon>
        <taxon>Exobasidiomycetes</taxon>
        <taxon>Exobasidiales</taxon>
        <taxon>Cryptobasidiaceae</taxon>
        <taxon>Acaromyces</taxon>
    </lineage>
</organism>
<dbReference type="GeneID" id="37043353"/>
<dbReference type="PANTHER" id="PTHR43792">
    <property type="entry name" value="GNAT FAMILY, PUTATIVE (AFU_ORTHOLOGUE AFUA_3G00765)-RELATED-RELATED"/>
    <property type="match status" value="1"/>
</dbReference>
<dbReference type="InterPro" id="IPR016181">
    <property type="entry name" value="Acyl_CoA_acyltransferase"/>
</dbReference>
<dbReference type="Pfam" id="PF13302">
    <property type="entry name" value="Acetyltransf_3"/>
    <property type="match status" value="1"/>
</dbReference>
<dbReference type="GO" id="GO:0016747">
    <property type="term" value="F:acyltransferase activity, transferring groups other than amino-acyl groups"/>
    <property type="evidence" value="ECO:0007669"/>
    <property type="project" value="InterPro"/>
</dbReference>
<evidence type="ECO:0000256" key="1">
    <source>
        <dbReference type="SAM" id="MobiDB-lite"/>
    </source>
</evidence>
<proteinExistence type="predicted"/>
<dbReference type="Gene3D" id="3.40.630.30">
    <property type="match status" value="1"/>
</dbReference>
<protein>
    <recommendedName>
        <fullName evidence="2">N-acetyltransferase domain-containing protein</fullName>
    </recommendedName>
</protein>
<evidence type="ECO:0000313" key="3">
    <source>
        <dbReference type="EMBL" id="PWN92588.1"/>
    </source>
</evidence>
<dbReference type="InParanoid" id="A0A316YVB9"/>
<dbReference type="InterPro" id="IPR000182">
    <property type="entry name" value="GNAT_dom"/>
</dbReference>
<evidence type="ECO:0000259" key="2">
    <source>
        <dbReference type="PROSITE" id="PS51186"/>
    </source>
</evidence>
<dbReference type="RefSeq" id="XP_025379786.1">
    <property type="nucleotide sequence ID" value="XM_025521437.1"/>
</dbReference>
<dbReference type="PROSITE" id="PS51186">
    <property type="entry name" value="GNAT"/>
    <property type="match status" value="1"/>
</dbReference>
<dbReference type="Proteomes" id="UP000245768">
    <property type="component" value="Unassembled WGS sequence"/>
</dbReference>
<keyword evidence="4" id="KW-1185">Reference proteome</keyword>
<evidence type="ECO:0000313" key="4">
    <source>
        <dbReference type="Proteomes" id="UP000245768"/>
    </source>
</evidence>
<dbReference type="SUPFAM" id="SSF55729">
    <property type="entry name" value="Acyl-CoA N-acyltransferases (Nat)"/>
    <property type="match status" value="1"/>
</dbReference>
<dbReference type="AlphaFoldDB" id="A0A316YVB9"/>
<dbReference type="InterPro" id="IPR051531">
    <property type="entry name" value="N-acetyltransferase"/>
</dbReference>
<sequence length="225" mass="23868">MAQADAAGSAAHPAAVTGSSSSSAGYGVEGASSHPLEIAIKSPGGGQGLATLALHPLCLDDLASYHELHADPRVWEHLPSGRHTTLDRSRQDLEVLAAEWEAVGLSYWAVRDAQGGLAAVGGARLIGQGTVWNLYYRVAPRYWGCGIAAKVAHRAVEAARRLQPHLPIVAYLLEHNTASKRIAEQALATPVRWRGPDAGNDDPHAVRLVYSDRPLDDAALRVVTS</sequence>
<gene>
    <name evidence="3" type="ORF">FA10DRAFT_266304</name>
</gene>
<dbReference type="EMBL" id="KZ819635">
    <property type="protein sequence ID" value="PWN92588.1"/>
    <property type="molecule type" value="Genomic_DNA"/>
</dbReference>
<accession>A0A316YVB9</accession>
<name>A0A316YVB9_9BASI</name>
<dbReference type="PANTHER" id="PTHR43792:SF1">
    <property type="entry name" value="N-ACETYLTRANSFERASE DOMAIN-CONTAINING PROTEIN"/>
    <property type="match status" value="1"/>
</dbReference>
<feature type="domain" description="N-acetyltransferase" evidence="2">
    <location>
        <begin position="52"/>
        <end position="213"/>
    </location>
</feature>
<reference evidence="3 4" key="1">
    <citation type="journal article" date="2018" name="Mol. Biol. Evol.">
        <title>Broad Genomic Sampling Reveals a Smut Pathogenic Ancestry of the Fungal Clade Ustilaginomycotina.</title>
        <authorList>
            <person name="Kijpornyongpan T."/>
            <person name="Mondo S.J."/>
            <person name="Barry K."/>
            <person name="Sandor L."/>
            <person name="Lee J."/>
            <person name="Lipzen A."/>
            <person name="Pangilinan J."/>
            <person name="LaButti K."/>
            <person name="Hainaut M."/>
            <person name="Henrissat B."/>
            <person name="Grigoriev I.V."/>
            <person name="Spatafora J.W."/>
            <person name="Aime M.C."/>
        </authorList>
    </citation>
    <scope>NUCLEOTIDE SEQUENCE [LARGE SCALE GENOMIC DNA]</scope>
    <source>
        <strain evidence="3 4">MCA 4198</strain>
    </source>
</reference>
<feature type="region of interest" description="Disordered" evidence="1">
    <location>
        <begin position="1"/>
        <end position="28"/>
    </location>
</feature>